<accession>A0A8S5SYU7</accession>
<evidence type="ECO:0000313" key="2">
    <source>
        <dbReference type="EMBL" id="DAF56253.1"/>
    </source>
</evidence>
<proteinExistence type="predicted"/>
<sequence length="93" mass="10473">MSSRNERPKQVDRILDYMRRYGSITTLDAMLDLGILRLAGRISELKKAGVPIRRDWAKVTNRHGETCNVLRYSLDDSFGSSLDSSLDTPGGEE</sequence>
<organism evidence="2">
    <name type="scientific">Siphoviridae sp. ctPyh10</name>
    <dbReference type="NCBI Taxonomy" id="2827865"/>
    <lineage>
        <taxon>Viruses</taxon>
        <taxon>Duplodnaviria</taxon>
        <taxon>Heunggongvirae</taxon>
        <taxon>Uroviricota</taxon>
        <taxon>Caudoviricetes</taxon>
    </lineage>
</organism>
<reference evidence="2" key="1">
    <citation type="journal article" date="2021" name="Proc. Natl. Acad. Sci. U.S.A.">
        <title>A Catalog of Tens of Thousands of Viruses from Human Metagenomes Reveals Hidden Associations with Chronic Diseases.</title>
        <authorList>
            <person name="Tisza M.J."/>
            <person name="Buck C.B."/>
        </authorList>
    </citation>
    <scope>NUCLEOTIDE SEQUENCE</scope>
    <source>
        <strain evidence="2">CtPyh10</strain>
    </source>
</reference>
<dbReference type="InterPro" id="IPR055245">
    <property type="entry name" value="HTH_proteobacteria"/>
</dbReference>
<dbReference type="EMBL" id="BK032711">
    <property type="protein sequence ID" value="DAF56253.1"/>
    <property type="molecule type" value="Genomic_DNA"/>
</dbReference>
<dbReference type="Pfam" id="PF14090">
    <property type="entry name" value="HTH_39"/>
    <property type="match status" value="1"/>
</dbReference>
<name>A0A8S5SYU7_9CAUD</name>
<protein>
    <submittedName>
        <fullName evidence="2">Helix-turn-helix domain protein</fullName>
    </submittedName>
</protein>
<evidence type="ECO:0000259" key="1">
    <source>
        <dbReference type="Pfam" id="PF14090"/>
    </source>
</evidence>
<feature type="domain" description="Winged helix-turn-helix" evidence="1">
    <location>
        <begin position="10"/>
        <end position="75"/>
    </location>
</feature>